<dbReference type="Gene3D" id="4.10.60.10">
    <property type="entry name" value="Zinc finger, CCHC-type"/>
    <property type="match status" value="1"/>
</dbReference>
<dbReference type="PANTHER" id="PTHR11439:SF495">
    <property type="entry name" value="REVERSE TRANSCRIPTASE, RNA-DEPENDENT DNA POLYMERASE-RELATED"/>
    <property type="match status" value="1"/>
</dbReference>
<dbReference type="SUPFAM" id="SSF57756">
    <property type="entry name" value="Retrovirus zinc finger-like domains"/>
    <property type="match status" value="1"/>
</dbReference>
<feature type="region of interest" description="Disordered" evidence="2">
    <location>
        <begin position="293"/>
        <end position="324"/>
    </location>
</feature>
<feature type="compositionally biased region" description="Basic and acidic residues" evidence="2">
    <location>
        <begin position="268"/>
        <end position="279"/>
    </location>
</feature>
<sequence>MPARMQSPYEKQSRIGLDKTYDRLQKLISQLEIYGEVVSQEDVNLKLLRSLPSAWNNIALIMRNKSDLDILSMDNLYNNLKVYESVMKSQSNSSSNSHNVAFVSSDNSSNTSEIINTAYSVSTASSKDQASTTSYADDVINGSQMASGITMRVKRFIKKTGRKLDLNGKETVGFYKTKVECYNCHRRGHFARECKAPKNQGNRNKDAPTRNAPVDTSTTNALVVQDGIGGYDWSFQAKKELINFALMSYTSQGSLSSSSSDSEESDSKDENVFKPKEVKKTIKPSLEKTEFVNARNTTVENENKAEKPKKFSQSPRGNKTNLNGLMTQKLGDGFKFKKKTCIVCGSINHLIKNCDFHKNKMVLNNKGKITGPKEIRPVWDNITRLNYQNKLTHPHPKRDFVPAAVLTKSRQLPVNTAKQNSLRAAALVSAARHIIKKLMVDLLHLEEMLNESQMRDKKNNVLFTNTECVVLSLDFKLFDESQILLKATLDESNLWHRRLGHINFNTMNKLMRGNLARGLPSKIFENDHTCVAFQKGKQHKASCKTKTTYCLVVTDDFSRFSWVFFLVTNDETPKILKNFISGPKSSENQVGDGARKKSTKVTRKENGVQDPAKEGDKNDQENDLRNQEEAPRNQQDKDANGNRMFTPVSAVGSTYVNLGGSIHIYSTTLPNVDLFTDPLMPDLEDTADLQDTRFFSGAYDDKFKDVVADFNNLELTTFVYRNKKDERGIVVRNKARLVAQGYTQEEEINYDEVFVPVARIEAIRLFLAYASFMGFIVYQIDVKSAFLYGIIEEEVYVCQPSGFEDPYFPNKVYKVEKALYGLHQAPRAWYKTLSTYSLENRFRRGIIDKTLFIKKDKGDLLLVQVYVDDIIFGSTKKYLCIEFERLMHEKFQMSSIWELTFFLGLQVMQKDNEIFISQDKYVADILKKFDFSLVKIASTLIETNKALLKDKQAKDVDVYLYRLMIGSLMYLTAYRTDIMFVVCACARFQVTPKVSHLHVVKRIFRYLKGQPKLGLWYLRDSPFDLEAFLDSDYAGAILERKSIT</sequence>
<dbReference type="Pfam" id="PF07727">
    <property type="entry name" value="RVT_2"/>
    <property type="match status" value="1"/>
</dbReference>
<feature type="domain" description="CCHC-type" evidence="3">
    <location>
        <begin position="181"/>
        <end position="195"/>
    </location>
</feature>
<dbReference type="SMART" id="SM00343">
    <property type="entry name" value="ZnF_C2HC"/>
    <property type="match status" value="2"/>
</dbReference>
<feature type="compositionally biased region" description="Low complexity" evidence="2">
    <location>
        <begin position="91"/>
        <end position="105"/>
    </location>
</feature>
<dbReference type="SUPFAM" id="SSF56672">
    <property type="entry name" value="DNA/RNA polymerases"/>
    <property type="match status" value="1"/>
</dbReference>
<protein>
    <submittedName>
        <fullName evidence="4">Putative ribonuclease H-like domain-containing protein</fullName>
    </submittedName>
</protein>
<feature type="compositionally biased region" description="Polar residues" evidence="2">
    <location>
        <begin position="311"/>
        <end position="324"/>
    </location>
</feature>
<feature type="compositionally biased region" description="Basic and acidic residues" evidence="2">
    <location>
        <begin position="602"/>
        <end position="640"/>
    </location>
</feature>
<proteinExistence type="predicted"/>
<dbReference type="InterPro" id="IPR036875">
    <property type="entry name" value="Znf_CCHC_sf"/>
</dbReference>
<dbReference type="InterPro" id="IPR001878">
    <property type="entry name" value="Znf_CCHC"/>
</dbReference>
<dbReference type="EMBL" id="BKCJ010088122">
    <property type="protein sequence ID" value="GEX07371.1"/>
    <property type="molecule type" value="Genomic_DNA"/>
</dbReference>
<feature type="region of interest" description="Disordered" evidence="2">
    <location>
        <begin position="91"/>
        <end position="110"/>
    </location>
</feature>
<feature type="region of interest" description="Disordered" evidence="2">
    <location>
        <begin position="254"/>
        <end position="279"/>
    </location>
</feature>
<dbReference type="InterPro" id="IPR043502">
    <property type="entry name" value="DNA/RNA_pol_sf"/>
</dbReference>
<keyword evidence="1" id="KW-0479">Metal-binding</keyword>
<feature type="region of interest" description="Disordered" evidence="2">
    <location>
        <begin position="579"/>
        <end position="644"/>
    </location>
</feature>
<gene>
    <name evidence="4" type="ORF">Tci_279346</name>
</gene>
<dbReference type="GO" id="GO:0003676">
    <property type="term" value="F:nucleic acid binding"/>
    <property type="evidence" value="ECO:0007669"/>
    <property type="project" value="InterPro"/>
</dbReference>
<evidence type="ECO:0000256" key="1">
    <source>
        <dbReference type="PROSITE-ProRule" id="PRU00047"/>
    </source>
</evidence>
<reference evidence="4" key="1">
    <citation type="journal article" date="2019" name="Sci. Rep.">
        <title>Draft genome of Tanacetum cinerariifolium, the natural source of mosquito coil.</title>
        <authorList>
            <person name="Yamashiro T."/>
            <person name="Shiraishi A."/>
            <person name="Satake H."/>
            <person name="Nakayama K."/>
        </authorList>
    </citation>
    <scope>NUCLEOTIDE SEQUENCE</scope>
</reference>
<dbReference type="Pfam" id="PF00098">
    <property type="entry name" value="zf-CCHC"/>
    <property type="match status" value="1"/>
</dbReference>
<dbReference type="GO" id="GO:0008270">
    <property type="term" value="F:zinc ion binding"/>
    <property type="evidence" value="ECO:0007669"/>
    <property type="project" value="UniProtKB-KW"/>
</dbReference>
<keyword evidence="1" id="KW-0863">Zinc-finger</keyword>
<keyword evidence="1" id="KW-0862">Zinc</keyword>
<evidence type="ECO:0000259" key="3">
    <source>
        <dbReference type="PROSITE" id="PS50158"/>
    </source>
</evidence>
<dbReference type="Pfam" id="PF13976">
    <property type="entry name" value="gag_pre-integrs"/>
    <property type="match status" value="1"/>
</dbReference>
<evidence type="ECO:0000256" key="2">
    <source>
        <dbReference type="SAM" id="MobiDB-lite"/>
    </source>
</evidence>
<comment type="caution">
    <text evidence="4">The sequence shown here is derived from an EMBL/GenBank/DDBJ whole genome shotgun (WGS) entry which is preliminary data.</text>
</comment>
<dbReference type="PANTHER" id="PTHR11439">
    <property type="entry name" value="GAG-POL-RELATED RETROTRANSPOSON"/>
    <property type="match status" value="1"/>
</dbReference>
<dbReference type="InterPro" id="IPR013103">
    <property type="entry name" value="RVT_2"/>
</dbReference>
<dbReference type="Pfam" id="PF14223">
    <property type="entry name" value="Retrotran_gag_2"/>
    <property type="match status" value="1"/>
</dbReference>
<accession>A0A699H1A8</accession>
<evidence type="ECO:0000313" key="4">
    <source>
        <dbReference type="EMBL" id="GEX07371.1"/>
    </source>
</evidence>
<name>A0A699H1A8_TANCI</name>
<dbReference type="PROSITE" id="PS50158">
    <property type="entry name" value="ZF_CCHC"/>
    <property type="match status" value="1"/>
</dbReference>
<organism evidence="4">
    <name type="scientific">Tanacetum cinerariifolium</name>
    <name type="common">Dalmatian daisy</name>
    <name type="synonym">Chrysanthemum cinerariifolium</name>
    <dbReference type="NCBI Taxonomy" id="118510"/>
    <lineage>
        <taxon>Eukaryota</taxon>
        <taxon>Viridiplantae</taxon>
        <taxon>Streptophyta</taxon>
        <taxon>Embryophyta</taxon>
        <taxon>Tracheophyta</taxon>
        <taxon>Spermatophyta</taxon>
        <taxon>Magnoliopsida</taxon>
        <taxon>eudicotyledons</taxon>
        <taxon>Gunneridae</taxon>
        <taxon>Pentapetalae</taxon>
        <taxon>asterids</taxon>
        <taxon>campanulids</taxon>
        <taxon>Asterales</taxon>
        <taxon>Asteraceae</taxon>
        <taxon>Asteroideae</taxon>
        <taxon>Anthemideae</taxon>
        <taxon>Anthemidinae</taxon>
        <taxon>Tanacetum</taxon>
    </lineage>
</organism>
<dbReference type="InterPro" id="IPR025724">
    <property type="entry name" value="GAG-pre-integrase_dom"/>
</dbReference>
<dbReference type="AlphaFoldDB" id="A0A699H1A8"/>